<evidence type="ECO:0000256" key="7">
    <source>
        <dbReference type="ARBA" id="ARBA00022833"/>
    </source>
</evidence>
<name>A0A915Q6F0_9BILA</name>
<evidence type="ECO:0000256" key="3">
    <source>
        <dbReference type="ARBA" id="ARBA00022454"/>
    </source>
</evidence>
<keyword evidence="9" id="KW-0234">DNA repair</keyword>
<keyword evidence="6" id="KW-0863">Zinc-finger</keyword>
<evidence type="ECO:0000256" key="9">
    <source>
        <dbReference type="ARBA" id="ARBA00023204"/>
    </source>
</evidence>
<dbReference type="Proteomes" id="UP000887581">
    <property type="component" value="Unplaced"/>
</dbReference>
<organism evidence="11 12">
    <name type="scientific">Setaria digitata</name>
    <dbReference type="NCBI Taxonomy" id="48799"/>
    <lineage>
        <taxon>Eukaryota</taxon>
        <taxon>Metazoa</taxon>
        <taxon>Ecdysozoa</taxon>
        <taxon>Nematoda</taxon>
        <taxon>Chromadorea</taxon>
        <taxon>Rhabditida</taxon>
        <taxon>Spirurina</taxon>
        <taxon>Spiruromorpha</taxon>
        <taxon>Filarioidea</taxon>
        <taxon>Setariidae</taxon>
        <taxon>Setaria</taxon>
    </lineage>
</organism>
<protein>
    <submittedName>
        <fullName evidence="12">UV-stimulated scaffold protein A</fullName>
    </submittedName>
</protein>
<dbReference type="Pfam" id="PF20867">
    <property type="entry name" value="UVSSA_N"/>
    <property type="match status" value="1"/>
</dbReference>
<feature type="domain" description="UV-stimulated scaffold protein A C-terminal" evidence="10">
    <location>
        <begin position="396"/>
        <end position="500"/>
    </location>
</feature>
<evidence type="ECO:0000256" key="8">
    <source>
        <dbReference type="ARBA" id="ARBA00023054"/>
    </source>
</evidence>
<evidence type="ECO:0000259" key="10">
    <source>
        <dbReference type="Pfam" id="PF09740"/>
    </source>
</evidence>
<keyword evidence="5" id="KW-0227">DNA damage</keyword>
<dbReference type="GO" id="GO:0000993">
    <property type="term" value="F:RNA polymerase II complex binding"/>
    <property type="evidence" value="ECO:0007669"/>
    <property type="project" value="TreeGrafter"/>
</dbReference>
<evidence type="ECO:0000256" key="4">
    <source>
        <dbReference type="ARBA" id="ARBA00022723"/>
    </source>
</evidence>
<dbReference type="WBParaSite" id="sdigi.contig69.g3525.t1">
    <property type="protein sequence ID" value="sdigi.contig69.g3525.t1"/>
    <property type="gene ID" value="sdigi.contig69.g3525"/>
</dbReference>
<evidence type="ECO:0000256" key="1">
    <source>
        <dbReference type="ARBA" id="ARBA00004286"/>
    </source>
</evidence>
<dbReference type="InterPro" id="IPR049408">
    <property type="entry name" value="UVSSA_N_a-solenoid_rpt"/>
</dbReference>
<dbReference type="PANTHER" id="PTHR28670:SF1">
    <property type="entry name" value="UV-STIMULATED SCAFFOLD PROTEIN A"/>
    <property type="match status" value="1"/>
</dbReference>
<dbReference type="AlphaFoldDB" id="A0A915Q6F0"/>
<dbReference type="GO" id="GO:0005694">
    <property type="term" value="C:chromosome"/>
    <property type="evidence" value="ECO:0007669"/>
    <property type="project" value="UniProtKB-SubCell"/>
</dbReference>
<accession>A0A915Q6F0</accession>
<evidence type="ECO:0000313" key="11">
    <source>
        <dbReference type="Proteomes" id="UP000887581"/>
    </source>
</evidence>
<keyword evidence="3" id="KW-0158">Chromosome</keyword>
<dbReference type="PANTHER" id="PTHR28670">
    <property type="entry name" value="UV-STIMULATED SCAFFOLD PROTEIN A"/>
    <property type="match status" value="1"/>
</dbReference>
<dbReference type="Pfam" id="PF09740">
    <property type="entry name" value="DUF2043"/>
    <property type="match status" value="1"/>
</dbReference>
<keyword evidence="4" id="KW-0479">Metal-binding</keyword>
<dbReference type="InterPro" id="IPR018610">
    <property type="entry name" value="UVSSA"/>
</dbReference>
<keyword evidence="7" id="KW-0862">Zinc</keyword>
<keyword evidence="11" id="KW-1185">Reference proteome</keyword>
<sequence>MVLKFNLNRRVLDESDLKELKRILKNNPDIIEHIFTDILKYFRQNDCEYRLATLQLCNELFQRSHVFRVRLISHLQEILLYTAETDPIHYPSPPPKETARILKLETLKLVKLWHEKYAEAYPRLNFAVNFLRCSKSLDFENASAQLQAERQRTEEEDRKKDERGKKIVQEVELEFRERQNEILCYVSETQRALELLVPRFDVDEDVDGESCLRHEIEARLLSSRIFRSAINNMFESVAVTVPLNAPVVNVNAENKVIIDTLVDCMRMLQFCKKIICRWLSKLTKYGGKSAQQLCKEVVDLKEKISVELSKCEELNLQNIQKSDSEVDDFEDVPEKEGLELDYKSPEELPQYILQKTMQKMEDMPKSTGAGYNMISGMQSLCNSQDHKKYESHENKNIPVFSYGLDLKYWGENDVRPAEIPRNNADCHRFWRPSDEGCSTSLDIEEAYHARVMTFIGQPLKGSRQCRTPLSDGTLCPRMDLKRCPLHGKIIDRDEMGYPLTEIHQKSDKLENNAKEDEEYIMDVEAATGINLRGKMKRRKKKKIVSSNAPGAVRERLSAKLFDRSTIKRVYETLESIRKAKAAKNFEHQFNYALEKI</sequence>
<comment type="similarity">
    <text evidence="2">Belongs to the UVSSA family.</text>
</comment>
<evidence type="ECO:0000256" key="5">
    <source>
        <dbReference type="ARBA" id="ARBA00022763"/>
    </source>
</evidence>
<dbReference type="GO" id="GO:0009411">
    <property type="term" value="P:response to UV"/>
    <property type="evidence" value="ECO:0007669"/>
    <property type="project" value="InterPro"/>
</dbReference>
<evidence type="ECO:0000256" key="2">
    <source>
        <dbReference type="ARBA" id="ARBA00009240"/>
    </source>
</evidence>
<dbReference type="GO" id="GO:0008270">
    <property type="term" value="F:zinc ion binding"/>
    <property type="evidence" value="ECO:0007669"/>
    <property type="project" value="UniProtKB-KW"/>
</dbReference>
<keyword evidence="8" id="KW-0175">Coiled coil</keyword>
<evidence type="ECO:0000256" key="6">
    <source>
        <dbReference type="ARBA" id="ARBA00022771"/>
    </source>
</evidence>
<reference evidence="12" key="1">
    <citation type="submission" date="2022-11" db="UniProtKB">
        <authorList>
            <consortium name="WormBaseParasite"/>
        </authorList>
    </citation>
    <scope>IDENTIFICATION</scope>
</reference>
<evidence type="ECO:0000313" key="12">
    <source>
        <dbReference type="WBParaSite" id="sdigi.contig69.g3525.t1"/>
    </source>
</evidence>
<dbReference type="GO" id="GO:0006283">
    <property type="term" value="P:transcription-coupled nucleotide-excision repair"/>
    <property type="evidence" value="ECO:0007669"/>
    <property type="project" value="TreeGrafter"/>
</dbReference>
<proteinExistence type="inferred from homology"/>
<comment type="subcellular location">
    <subcellularLocation>
        <location evidence="1">Chromosome</location>
    </subcellularLocation>
</comment>
<dbReference type="InterPro" id="IPR049431">
    <property type="entry name" value="UVSSA_C"/>
</dbReference>